<organism evidence="4 5">
    <name type="scientific">Canavalia gladiata</name>
    <name type="common">Sword bean</name>
    <name type="synonym">Dolichos gladiatus</name>
    <dbReference type="NCBI Taxonomy" id="3824"/>
    <lineage>
        <taxon>Eukaryota</taxon>
        <taxon>Viridiplantae</taxon>
        <taxon>Streptophyta</taxon>
        <taxon>Embryophyta</taxon>
        <taxon>Tracheophyta</taxon>
        <taxon>Spermatophyta</taxon>
        <taxon>Magnoliopsida</taxon>
        <taxon>eudicotyledons</taxon>
        <taxon>Gunneridae</taxon>
        <taxon>Pentapetalae</taxon>
        <taxon>rosids</taxon>
        <taxon>fabids</taxon>
        <taxon>Fabales</taxon>
        <taxon>Fabaceae</taxon>
        <taxon>Papilionoideae</taxon>
        <taxon>50 kb inversion clade</taxon>
        <taxon>NPAAA clade</taxon>
        <taxon>indigoferoid/millettioid clade</taxon>
        <taxon>Phaseoleae</taxon>
        <taxon>Canavalia</taxon>
    </lineage>
</organism>
<evidence type="ECO:0000256" key="1">
    <source>
        <dbReference type="ARBA" id="ARBA00005474"/>
    </source>
</evidence>
<dbReference type="EMBL" id="JAYMYQ010000003">
    <property type="protein sequence ID" value="KAK7343663.1"/>
    <property type="molecule type" value="Genomic_DNA"/>
</dbReference>
<dbReference type="PROSITE" id="PS50891">
    <property type="entry name" value="LOB"/>
    <property type="match status" value="1"/>
</dbReference>
<keyword evidence="2" id="KW-0175">Coiled coil</keyword>
<proteinExistence type="inferred from homology"/>
<evidence type="ECO:0000259" key="3">
    <source>
        <dbReference type="PROSITE" id="PS50891"/>
    </source>
</evidence>
<dbReference type="PANTHER" id="PTHR31301">
    <property type="entry name" value="LOB DOMAIN-CONTAINING PROTEIN 4-RELATED"/>
    <property type="match status" value="1"/>
</dbReference>
<protein>
    <recommendedName>
        <fullName evidence="3">LOB domain-containing protein</fullName>
    </recommendedName>
</protein>
<reference evidence="4 5" key="1">
    <citation type="submission" date="2024-01" db="EMBL/GenBank/DDBJ databases">
        <title>The genomes of 5 underutilized Papilionoideae crops provide insights into root nodulation and disease resistanc.</title>
        <authorList>
            <person name="Jiang F."/>
        </authorList>
    </citation>
    <scope>NUCLEOTIDE SEQUENCE [LARGE SCALE GENOMIC DNA]</scope>
    <source>
        <strain evidence="4">LVBAO_FW01</strain>
        <tissue evidence="4">Leaves</tissue>
    </source>
</reference>
<dbReference type="InterPro" id="IPR004883">
    <property type="entry name" value="LOB"/>
</dbReference>
<evidence type="ECO:0000313" key="4">
    <source>
        <dbReference type="EMBL" id="KAK7343663.1"/>
    </source>
</evidence>
<comment type="similarity">
    <text evidence="1">Belongs to the LOB domain-containing protein family.</text>
</comment>
<evidence type="ECO:0000313" key="5">
    <source>
        <dbReference type="Proteomes" id="UP001367508"/>
    </source>
</evidence>
<dbReference type="PANTHER" id="PTHR31301:SF120">
    <property type="entry name" value="LOB DOMAIN-CONTAINING PROTEIN 23-RELATED"/>
    <property type="match status" value="1"/>
</dbReference>
<dbReference type="Proteomes" id="UP001367508">
    <property type="component" value="Unassembled WGS sequence"/>
</dbReference>
<feature type="domain" description="LOB" evidence="3">
    <location>
        <begin position="4"/>
        <end position="105"/>
    </location>
</feature>
<evidence type="ECO:0000256" key="2">
    <source>
        <dbReference type="SAM" id="Coils"/>
    </source>
</evidence>
<sequence length="129" mass="14552">MISGRCAACKNQRRKCPSDCIFSPYFPPNDPQRYATVHRIYGGSNVGKMLQQIVPNVRAQAADSLYYEAQCRIEDPIYGCHGIISQLVQQIHNTESELAKVQAQISILKLQTPQVEYEANFDILFARSS</sequence>
<feature type="coiled-coil region" evidence="2">
    <location>
        <begin position="84"/>
        <end position="111"/>
    </location>
</feature>
<comment type="caution">
    <text evidence="4">The sequence shown here is derived from an EMBL/GenBank/DDBJ whole genome shotgun (WGS) entry which is preliminary data.</text>
</comment>
<name>A0AAN9M0W3_CANGL</name>
<dbReference type="Pfam" id="PF03195">
    <property type="entry name" value="LOB"/>
    <property type="match status" value="1"/>
</dbReference>
<dbReference type="AlphaFoldDB" id="A0AAN9M0W3"/>
<accession>A0AAN9M0W3</accession>
<keyword evidence="5" id="KW-1185">Reference proteome</keyword>
<gene>
    <name evidence="4" type="ORF">VNO77_12579</name>
</gene>